<keyword evidence="3" id="KW-1185">Reference proteome</keyword>
<evidence type="ECO:0000313" key="3">
    <source>
        <dbReference type="Proteomes" id="UP001601197"/>
    </source>
</evidence>
<name>A0ABW6L5P3_9ACTN</name>
<comment type="caution">
    <text evidence="2">The sequence shown here is derived from an EMBL/GenBank/DDBJ whole genome shotgun (WGS) entry which is preliminary data.</text>
</comment>
<evidence type="ECO:0000313" key="2">
    <source>
        <dbReference type="EMBL" id="MFE9174348.1"/>
    </source>
</evidence>
<proteinExistence type="predicted"/>
<reference evidence="2 3" key="1">
    <citation type="submission" date="2024-10" db="EMBL/GenBank/DDBJ databases">
        <title>The Natural Products Discovery Center: Release of the First 8490 Sequenced Strains for Exploring Actinobacteria Biosynthetic Diversity.</title>
        <authorList>
            <person name="Kalkreuter E."/>
            <person name="Kautsar S.A."/>
            <person name="Yang D."/>
            <person name="Bader C.D."/>
            <person name="Teijaro C.N."/>
            <person name="Fluegel L."/>
            <person name="Davis C.M."/>
            <person name="Simpson J.R."/>
            <person name="Lauterbach L."/>
            <person name="Steele A.D."/>
            <person name="Gui C."/>
            <person name="Meng S."/>
            <person name="Li G."/>
            <person name="Viehrig K."/>
            <person name="Ye F."/>
            <person name="Su P."/>
            <person name="Kiefer A.F."/>
            <person name="Nichols A."/>
            <person name="Cepeda A.J."/>
            <person name="Yan W."/>
            <person name="Fan B."/>
            <person name="Jiang Y."/>
            <person name="Adhikari A."/>
            <person name="Zheng C.-J."/>
            <person name="Schuster L."/>
            <person name="Cowan T.M."/>
            <person name="Smanski M.J."/>
            <person name="Chevrette M.G."/>
            <person name="De Carvalho L.P.S."/>
            <person name="Shen B."/>
        </authorList>
    </citation>
    <scope>NUCLEOTIDE SEQUENCE [LARGE SCALE GENOMIC DNA]</scope>
    <source>
        <strain evidence="2 3">NPDC007147</strain>
    </source>
</reference>
<accession>A0ABW6L5P3</accession>
<dbReference type="EMBL" id="JBIAFJ010000051">
    <property type="protein sequence ID" value="MFE9174348.1"/>
    <property type="molecule type" value="Genomic_DNA"/>
</dbReference>
<keyword evidence="1" id="KW-1133">Transmembrane helix</keyword>
<gene>
    <name evidence="2" type="ORF">ACFYNZ_33750</name>
</gene>
<dbReference type="Proteomes" id="UP001601197">
    <property type="component" value="Unassembled WGS sequence"/>
</dbReference>
<protein>
    <submittedName>
        <fullName evidence="2">Uncharacterized protein</fullName>
    </submittedName>
</protein>
<evidence type="ECO:0000256" key="1">
    <source>
        <dbReference type="SAM" id="Phobius"/>
    </source>
</evidence>
<keyword evidence="1" id="KW-0472">Membrane</keyword>
<dbReference type="RefSeq" id="WP_073948497.1">
    <property type="nucleotide sequence ID" value="NZ_JBIAFJ010000051.1"/>
</dbReference>
<sequence>MTITITLPRFPVPEVAERGLRLLPVAEPAILALADACGIGMPVSLLWLSIRLARSAAQN</sequence>
<feature type="transmembrane region" description="Helical" evidence="1">
    <location>
        <begin position="29"/>
        <end position="50"/>
    </location>
</feature>
<organism evidence="2 3">
    <name type="scientific">Streptomyces kebangsaanensis</name>
    <dbReference type="NCBI Taxonomy" id="864058"/>
    <lineage>
        <taxon>Bacteria</taxon>
        <taxon>Bacillati</taxon>
        <taxon>Actinomycetota</taxon>
        <taxon>Actinomycetes</taxon>
        <taxon>Kitasatosporales</taxon>
        <taxon>Streptomycetaceae</taxon>
        <taxon>Streptomyces</taxon>
    </lineage>
</organism>
<keyword evidence="1" id="KW-0812">Transmembrane</keyword>